<dbReference type="EMBL" id="AVOT02009182">
    <property type="protein sequence ID" value="MBW0487553.1"/>
    <property type="molecule type" value="Genomic_DNA"/>
</dbReference>
<comment type="caution">
    <text evidence="1">The sequence shown here is derived from an EMBL/GenBank/DDBJ whole genome shotgun (WGS) entry which is preliminary data.</text>
</comment>
<accession>A0A9Q3H0S7</accession>
<keyword evidence="2" id="KW-1185">Reference proteome</keyword>
<dbReference type="AlphaFoldDB" id="A0A9Q3H0S7"/>
<proteinExistence type="predicted"/>
<evidence type="ECO:0008006" key="3">
    <source>
        <dbReference type="Google" id="ProtNLM"/>
    </source>
</evidence>
<gene>
    <name evidence="1" type="ORF">O181_027268</name>
</gene>
<organism evidence="1 2">
    <name type="scientific">Austropuccinia psidii MF-1</name>
    <dbReference type="NCBI Taxonomy" id="1389203"/>
    <lineage>
        <taxon>Eukaryota</taxon>
        <taxon>Fungi</taxon>
        <taxon>Dikarya</taxon>
        <taxon>Basidiomycota</taxon>
        <taxon>Pucciniomycotina</taxon>
        <taxon>Pucciniomycetes</taxon>
        <taxon>Pucciniales</taxon>
        <taxon>Sphaerophragmiaceae</taxon>
        <taxon>Austropuccinia</taxon>
    </lineage>
</organism>
<reference evidence="1" key="1">
    <citation type="submission" date="2021-03" db="EMBL/GenBank/DDBJ databases">
        <title>Draft genome sequence of rust myrtle Austropuccinia psidii MF-1, a brazilian biotype.</title>
        <authorList>
            <person name="Quecine M.C."/>
            <person name="Pachon D.M.R."/>
            <person name="Bonatelli M.L."/>
            <person name="Correr F.H."/>
            <person name="Franceschini L.M."/>
            <person name="Leite T.F."/>
            <person name="Margarido G.R.A."/>
            <person name="Almeida C.A."/>
            <person name="Ferrarezi J.A."/>
            <person name="Labate C.A."/>
        </authorList>
    </citation>
    <scope>NUCLEOTIDE SEQUENCE</scope>
    <source>
        <strain evidence="1">MF-1</strain>
    </source>
</reference>
<dbReference type="SUPFAM" id="SSF54160">
    <property type="entry name" value="Chromo domain-like"/>
    <property type="match status" value="1"/>
</dbReference>
<evidence type="ECO:0000313" key="2">
    <source>
        <dbReference type="Proteomes" id="UP000765509"/>
    </source>
</evidence>
<evidence type="ECO:0000313" key="1">
    <source>
        <dbReference type="EMBL" id="MBW0487553.1"/>
    </source>
</evidence>
<sequence>MLEKGWNPRLPADTLRKGLIEIHPTDSSFNRILDKVKHHEKQSMTDSFYYAKQKWDKSHKVPDFKVGDLVLVSTLTFNNIKGLKKLKNSYVGPFVISALHGTNAVQGELGGESKNKHPTFPFSLIKPYQPADKDLFPLRNPTPLTVPPVEQNEDKKIKKVIKERRLRGKNQREYLVRYRNPVHEDEWLAESEIPDSDKP</sequence>
<dbReference type="InterPro" id="IPR016197">
    <property type="entry name" value="Chromo-like_dom_sf"/>
</dbReference>
<dbReference type="Proteomes" id="UP000765509">
    <property type="component" value="Unassembled WGS sequence"/>
</dbReference>
<protein>
    <recommendedName>
        <fullName evidence="3">Chromo domain-containing protein</fullName>
    </recommendedName>
</protein>
<name>A0A9Q3H0S7_9BASI</name>